<dbReference type="InterPro" id="IPR011257">
    <property type="entry name" value="DNA_glycosylase"/>
</dbReference>
<dbReference type="Gene3D" id="3.90.79.10">
    <property type="entry name" value="Nucleoside Triphosphate Pyrophosphohydrolase"/>
    <property type="match status" value="1"/>
</dbReference>
<dbReference type="GO" id="GO:0035485">
    <property type="term" value="F:adenine/guanine mispair binding"/>
    <property type="evidence" value="ECO:0007669"/>
    <property type="project" value="TreeGrafter"/>
</dbReference>
<protein>
    <recommendedName>
        <fullName evidence="5 14">Adenine DNA glycosylase</fullName>
        <ecNumber evidence="4 14">3.2.2.31</ecNumber>
    </recommendedName>
</protein>
<dbReference type="EMBL" id="PXZH01000001">
    <property type="protein sequence ID" value="RST89921.1"/>
    <property type="molecule type" value="Genomic_DNA"/>
</dbReference>
<evidence type="ECO:0000256" key="1">
    <source>
        <dbReference type="ARBA" id="ARBA00000843"/>
    </source>
</evidence>
<keyword evidence="12" id="KW-0234">DNA repair</keyword>
<dbReference type="GO" id="GO:0006298">
    <property type="term" value="P:mismatch repair"/>
    <property type="evidence" value="ECO:0007669"/>
    <property type="project" value="TreeGrafter"/>
</dbReference>
<dbReference type="Pfam" id="PF14815">
    <property type="entry name" value="NUDIX_4"/>
    <property type="match status" value="1"/>
</dbReference>
<keyword evidence="8 14" id="KW-0227">DNA damage</keyword>
<evidence type="ECO:0000256" key="12">
    <source>
        <dbReference type="ARBA" id="ARBA00023204"/>
    </source>
</evidence>
<evidence type="ECO:0000256" key="14">
    <source>
        <dbReference type="RuleBase" id="RU365096"/>
    </source>
</evidence>
<dbReference type="Gene3D" id="1.10.340.30">
    <property type="entry name" value="Hypothetical protein, domain 2"/>
    <property type="match status" value="1"/>
</dbReference>
<organism evidence="16 17">
    <name type="scientific">Vagococcus humatus</name>
    <dbReference type="NCBI Taxonomy" id="1889241"/>
    <lineage>
        <taxon>Bacteria</taxon>
        <taxon>Bacillati</taxon>
        <taxon>Bacillota</taxon>
        <taxon>Bacilli</taxon>
        <taxon>Lactobacillales</taxon>
        <taxon>Enterococcaceae</taxon>
        <taxon>Vagococcus</taxon>
    </lineage>
</organism>
<feature type="domain" description="HhH-GPD" evidence="15">
    <location>
        <begin position="59"/>
        <end position="210"/>
    </location>
</feature>
<dbReference type="Pfam" id="PF10576">
    <property type="entry name" value="EndIII_4Fe-2S"/>
    <property type="match status" value="1"/>
</dbReference>
<proteinExistence type="inferred from homology"/>
<evidence type="ECO:0000256" key="7">
    <source>
        <dbReference type="ARBA" id="ARBA00022723"/>
    </source>
</evidence>
<dbReference type="FunFam" id="1.10.340.30:FF:000002">
    <property type="entry name" value="Adenine DNA glycosylase"/>
    <property type="match status" value="1"/>
</dbReference>
<evidence type="ECO:0000256" key="8">
    <source>
        <dbReference type="ARBA" id="ARBA00022763"/>
    </source>
</evidence>
<dbReference type="OrthoDB" id="9802365at2"/>
<dbReference type="GO" id="GO:0034039">
    <property type="term" value="F:8-oxo-7,8-dihydroguanine DNA N-glycosylase activity"/>
    <property type="evidence" value="ECO:0007669"/>
    <property type="project" value="TreeGrafter"/>
</dbReference>
<dbReference type="GO" id="GO:0051539">
    <property type="term" value="F:4 iron, 4 sulfur cluster binding"/>
    <property type="evidence" value="ECO:0007669"/>
    <property type="project" value="UniProtKB-UniRule"/>
</dbReference>
<dbReference type="EC" id="3.2.2.31" evidence="4 14"/>
<dbReference type="AlphaFoldDB" id="A0A429Z8A4"/>
<evidence type="ECO:0000313" key="16">
    <source>
        <dbReference type="EMBL" id="RST89921.1"/>
    </source>
</evidence>
<keyword evidence="17" id="KW-1185">Reference proteome</keyword>
<name>A0A429Z8A4_9ENTE</name>
<evidence type="ECO:0000256" key="4">
    <source>
        <dbReference type="ARBA" id="ARBA00012045"/>
    </source>
</evidence>
<evidence type="ECO:0000256" key="9">
    <source>
        <dbReference type="ARBA" id="ARBA00022801"/>
    </source>
</evidence>
<dbReference type="Pfam" id="PF00730">
    <property type="entry name" value="HhH-GPD"/>
    <property type="match status" value="1"/>
</dbReference>
<dbReference type="SMART" id="SM00525">
    <property type="entry name" value="FES"/>
    <property type="match status" value="1"/>
</dbReference>
<evidence type="ECO:0000256" key="6">
    <source>
        <dbReference type="ARBA" id="ARBA00022485"/>
    </source>
</evidence>
<dbReference type="GO" id="GO:0000701">
    <property type="term" value="F:purine-specific mismatch base pair DNA N-glycosylase activity"/>
    <property type="evidence" value="ECO:0007669"/>
    <property type="project" value="UniProtKB-EC"/>
</dbReference>
<accession>A0A429Z8A4</accession>
<dbReference type="InterPro" id="IPR005760">
    <property type="entry name" value="A/G_AdeGlyc_MutY"/>
</dbReference>
<gene>
    <name evidence="16" type="primary">mutY</name>
    <name evidence="16" type="ORF">C7P63_02255</name>
</gene>
<dbReference type="CDD" id="cd00056">
    <property type="entry name" value="ENDO3c"/>
    <property type="match status" value="1"/>
</dbReference>
<evidence type="ECO:0000256" key="3">
    <source>
        <dbReference type="ARBA" id="ARBA00008343"/>
    </source>
</evidence>
<dbReference type="CDD" id="cd03431">
    <property type="entry name" value="NUDIX_DNA_Glycosylase_C-MutY"/>
    <property type="match status" value="1"/>
</dbReference>
<evidence type="ECO:0000256" key="10">
    <source>
        <dbReference type="ARBA" id="ARBA00023004"/>
    </source>
</evidence>
<dbReference type="InterPro" id="IPR015797">
    <property type="entry name" value="NUDIX_hydrolase-like_dom_sf"/>
</dbReference>
<keyword evidence="10 14" id="KW-0408">Iron</keyword>
<keyword evidence="11" id="KW-0411">Iron-sulfur</keyword>
<sequence length="410" mass="47472">MKKTKEDRDTRIQEYLSQWTEEEVSQFQADFLAWYDQHQRDLPWRRRQDPYAIWVSEIMLQQTQVKTVIPYFNRFMSWFEEVSDLAEAPEEKLLKAWEGLGYYSRVRNMQVAAKQIMTEFSGEMPTDIKDIQSLKGIGPYTSGAIASIAFNQPEPAVDGNVMRVFSRLFKITEDISKPATRHVFEGVVRQVISQKDPSSFNQAIMDLGASICTPTKPVCEACPLSAYCEAFKEGNMTDYPVKLGKVKTIPEYYIALVLIDENGKMCLTRRKKHGLLGNFWTFPLVSVSKEIYQEMQQQWVSEPKTYLEKEQGQLSFLNVAETTTLFEEQLEQLGIEGQFKPWPIGEVTHVFSHRKWHLLMAQGTMLSNQVLDVEEETQWVHPKEFSTYAFPKPQQKMLEVLTKNKIISNG</sequence>
<keyword evidence="13 14" id="KW-0326">Glycosidase</keyword>
<evidence type="ECO:0000256" key="2">
    <source>
        <dbReference type="ARBA" id="ARBA00002933"/>
    </source>
</evidence>
<keyword evidence="7" id="KW-0479">Metal-binding</keyword>
<comment type="catalytic activity">
    <reaction evidence="1 14">
        <text>Hydrolyzes free adenine bases from 7,8-dihydro-8-oxoguanine:adenine mismatched double-stranded DNA, leaving an apurinic site.</text>
        <dbReference type="EC" id="3.2.2.31"/>
    </reaction>
</comment>
<dbReference type="Proteomes" id="UP000277864">
    <property type="component" value="Unassembled WGS sequence"/>
</dbReference>
<dbReference type="InterPro" id="IPR023170">
    <property type="entry name" value="HhH_base_excis_C"/>
</dbReference>
<dbReference type="GO" id="GO:0006284">
    <property type="term" value="P:base-excision repair"/>
    <property type="evidence" value="ECO:0007669"/>
    <property type="project" value="UniProtKB-UniRule"/>
</dbReference>
<comment type="caution">
    <text evidence="16">The sequence shown here is derived from an EMBL/GenBank/DDBJ whole genome shotgun (WGS) entry which is preliminary data.</text>
</comment>
<dbReference type="Gene3D" id="1.10.1670.10">
    <property type="entry name" value="Helix-hairpin-Helix base-excision DNA repair enzymes (C-terminal)"/>
    <property type="match status" value="1"/>
</dbReference>
<comment type="similarity">
    <text evidence="3 14">Belongs to the Nth/MutY family.</text>
</comment>
<evidence type="ECO:0000256" key="11">
    <source>
        <dbReference type="ARBA" id="ARBA00023014"/>
    </source>
</evidence>
<dbReference type="FunFam" id="1.10.1670.10:FF:000002">
    <property type="entry name" value="Adenine DNA glycosylase"/>
    <property type="match status" value="1"/>
</dbReference>
<evidence type="ECO:0000259" key="15">
    <source>
        <dbReference type="SMART" id="SM00478"/>
    </source>
</evidence>
<dbReference type="InterPro" id="IPR003651">
    <property type="entry name" value="Endonuclease3_FeS-loop_motif"/>
</dbReference>
<dbReference type="PANTHER" id="PTHR42944:SF1">
    <property type="entry name" value="ADENINE DNA GLYCOSYLASE"/>
    <property type="match status" value="1"/>
</dbReference>
<dbReference type="GO" id="GO:0046872">
    <property type="term" value="F:metal ion binding"/>
    <property type="evidence" value="ECO:0007669"/>
    <property type="project" value="UniProtKB-UniRule"/>
</dbReference>
<dbReference type="InterPro" id="IPR044298">
    <property type="entry name" value="MIG/MutY"/>
</dbReference>
<dbReference type="RefSeq" id="WP_125942535.1">
    <property type="nucleotide sequence ID" value="NZ_PXZH01000001.1"/>
</dbReference>
<dbReference type="NCBIfam" id="TIGR01084">
    <property type="entry name" value="mutY"/>
    <property type="match status" value="1"/>
</dbReference>
<comment type="cofactor">
    <cofactor evidence="14">
        <name>[4Fe-4S] cluster</name>
        <dbReference type="ChEBI" id="CHEBI:49883"/>
    </cofactor>
    <text evidence="14">Binds 1 [4Fe-4S] cluster.</text>
</comment>
<dbReference type="SMART" id="SM00478">
    <property type="entry name" value="ENDO3c"/>
    <property type="match status" value="1"/>
</dbReference>
<dbReference type="PANTHER" id="PTHR42944">
    <property type="entry name" value="ADENINE DNA GLYCOSYLASE"/>
    <property type="match status" value="1"/>
</dbReference>
<dbReference type="GO" id="GO:0032357">
    <property type="term" value="F:oxidized purine DNA binding"/>
    <property type="evidence" value="ECO:0007669"/>
    <property type="project" value="TreeGrafter"/>
</dbReference>
<evidence type="ECO:0000313" key="17">
    <source>
        <dbReference type="Proteomes" id="UP000277864"/>
    </source>
</evidence>
<keyword evidence="9" id="KW-0378">Hydrolase</keyword>
<comment type="function">
    <text evidence="2">Adenine glycosylase active on G-A mispairs. MutY also corrects error-prone DNA synthesis past GO lesions which are due to the oxidatively damaged form of guanine: 7,8-dihydro-8-oxoguanine (8-oxo-dGTP).</text>
</comment>
<dbReference type="InterPro" id="IPR003265">
    <property type="entry name" value="HhH-GPD_domain"/>
</dbReference>
<dbReference type="SUPFAM" id="SSF48150">
    <property type="entry name" value="DNA-glycosylase"/>
    <property type="match status" value="1"/>
</dbReference>
<keyword evidence="6" id="KW-0004">4Fe-4S</keyword>
<dbReference type="SUPFAM" id="SSF55811">
    <property type="entry name" value="Nudix"/>
    <property type="match status" value="1"/>
</dbReference>
<evidence type="ECO:0000256" key="13">
    <source>
        <dbReference type="ARBA" id="ARBA00023295"/>
    </source>
</evidence>
<reference evidence="16 17" key="1">
    <citation type="submission" date="2018-03" db="EMBL/GenBank/DDBJ databases">
        <authorList>
            <person name="Gulvik C.A."/>
        </authorList>
    </citation>
    <scope>NUCLEOTIDE SEQUENCE [LARGE SCALE GENOMIC DNA]</scope>
    <source>
        <strain evidence="16 17">JCM 31581</strain>
    </source>
</reference>
<evidence type="ECO:0000256" key="5">
    <source>
        <dbReference type="ARBA" id="ARBA00022023"/>
    </source>
</evidence>
<dbReference type="InterPro" id="IPR029119">
    <property type="entry name" value="MutY_C"/>
</dbReference>